<dbReference type="PANTHER" id="PTHR28599:SF1">
    <property type="entry name" value="SMALL INTEGRAL MEMBRANE PROTEIN 12"/>
    <property type="match status" value="1"/>
</dbReference>
<dbReference type="Proteomes" id="UP000663828">
    <property type="component" value="Unassembled WGS sequence"/>
</dbReference>
<comment type="similarity">
    <text evidence="2">Belongs to the SMIM12 family.</text>
</comment>
<evidence type="ECO:0000256" key="4">
    <source>
        <dbReference type="ARBA" id="ARBA00022989"/>
    </source>
</evidence>
<evidence type="ECO:0000256" key="6">
    <source>
        <dbReference type="SAM" id="Phobius"/>
    </source>
</evidence>
<accession>A0A814VWF7</accession>
<organism evidence="8 10">
    <name type="scientific">Adineta ricciae</name>
    <name type="common">Rotifer</name>
    <dbReference type="NCBI Taxonomy" id="249248"/>
    <lineage>
        <taxon>Eukaryota</taxon>
        <taxon>Metazoa</taxon>
        <taxon>Spiralia</taxon>
        <taxon>Gnathifera</taxon>
        <taxon>Rotifera</taxon>
        <taxon>Eurotatoria</taxon>
        <taxon>Bdelloidea</taxon>
        <taxon>Adinetida</taxon>
        <taxon>Adinetidae</taxon>
        <taxon>Adineta</taxon>
    </lineage>
</organism>
<evidence type="ECO:0000256" key="2">
    <source>
        <dbReference type="ARBA" id="ARBA00007304"/>
    </source>
</evidence>
<sequence>MVWNLIVPFVYRYTRVITFPVAVVLGGIGYYIERRYRGTPTTPVPHEKSIIDERSDRQRQQELIASPYKMDSVIPTTIFVRNDPNDLKKFT</sequence>
<dbReference type="EMBL" id="CAJNOR010002664">
    <property type="protein sequence ID" value="CAF1325143.1"/>
    <property type="molecule type" value="Genomic_DNA"/>
</dbReference>
<keyword evidence="3 6" id="KW-0812">Transmembrane</keyword>
<name>A0A814VWF7_ADIRI</name>
<proteinExistence type="inferred from homology"/>
<evidence type="ECO:0000256" key="1">
    <source>
        <dbReference type="ARBA" id="ARBA00004167"/>
    </source>
</evidence>
<dbReference type="AlphaFoldDB" id="A0A814VWF7"/>
<keyword evidence="10" id="KW-1185">Reference proteome</keyword>
<comment type="subcellular location">
    <subcellularLocation>
        <location evidence="1">Membrane</location>
        <topology evidence="1">Single-pass membrane protein</topology>
    </subcellularLocation>
</comment>
<feature type="transmembrane region" description="Helical" evidence="6">
    <location>
        <begin position="12"/>
        <end position="32"/>
    </location>
</feature>
<keyword evidence="5 6" id="KW-0472">Membrane</keyword>
<dbReference type="GO" id="GO:0016020">
    <property type="term" value="C:membrane"/>
    <property type="evidence" value="ECO:0007669"/>
    <property type="project" value="UniProtKB-SubCell"/>
</dbReference>
<evidence type="ECO:0000313" key="8">
    <source>
        <dbReference type="EMBL" id="CAF1193694.1"/>
    </source>
</evidence>
<keyword evidence="4 6" id="KW-1133">Transmembrane helix</keyword>
<evidence type="ECO:0000313" key="10">
    <source>
        <dbReference type="Proteomes" id="UP000663828"/>
    </source>
</evidence>
<reference evidence="8" key="1">
    <citation type="submission" date="2021-02" db="EMBL/GenBank/DDBJ databases">
        <authorList>
            <person name="Nowell W R."/>
        </authorList>
    </citation>
    <scope>NUCLEOTIDE SEQUENCE</scope>
</reference>
<dbReference type="InterPro" id="IPR031933">
    <property type="entry name" value="UPF0767"/>
</dbReference>
<dbReference type="EMBL" id="CAJNOJ010000049">
    <property type="protein sequence ID" value="CAF0961005.1"/>
    <property type="molecule type" value="Genomic_DNA"/>
</dbReference>
<comment type="caution">
    <text evidence="8">The sequence shown here is derived from an EMBL/GenBank/DDBJ whole genome shotgun (WGS) entry which is preliminary data.</text>
</comment>
<dbReference type="Proteomes" id="UP000663852">
    <property type="component" value="Unassembled WGS sequence"/>
</dbReference>
<evidence type="ECO:0000256" key="5">
    <source>
        <dbReference type="ARBA" id="ARBA00023136"/>
    </source>
</evidence>
<evidence type="ECO:0008006" key="11">
    <source>
        <dbReference type="Google" id="ProtNLM"/>
    </source>
</evidence>
<gene>
    <name evidence="7" type="ORF">EDS130_LOCUS12851</name>
    <name evidence="8" type="ORF">XAT740_LOCUS23268</name>
    <name evidence="9" type="ORF">XAT740_LOCUS30129</name>
</gene>
<evidence type="ECO:0000256" key="3">
    <source>
        <dbReference type="ARBA" id="ARBA00022692"/>
    </source>
</evidence>
<dbReference type="EMBL" id="CAJNOR010001751">
    <property type="protein sequence ID" value="CAF1193694.1"/>
    <property type="molecule type" value="Genomic_DNA"/>
</dbReference>
<dbReference type="PANTHER" id="PTHR28599">
    <property type="entry name" value="SMALL INTEGRAL MEMBRANE PROTEIN 12"/>
    <property type="match status" value="1"/>
</dbReference>
<evidence type="ECO:0000313" key="9">
    <source>
        <dbReference type="EMBL" id="CAF1325143.1"/>
    </source>
</evidence>
<dbReference type="OrthoDB" id="10052506at2759"/>
<evidence type="ECO:0000313" key="7">
    <source>
        <dbReference type="EMBL" id="CAF0961005.1"/>
    </source>
</evidence>
<protein>
    <recommendedName>
        <fullName evidence="11">Small integral membrane protein 12</fullName>
    </recommendedName>
</protein>
<dbReference type="Pfam" id="PF15990">
    <property type="entry name" value="UPF0767"/>
    <property type="match status" value="1"/>
</dbReference>